<dbReference type="Gene3D" id="3.40.50.10540">
    <property type="entry name" value="Crotonobetainyl-coa:carnitine coa-transferase, domain 1"/>
    <property type="match status" value="2"/>
</dbReference>
<sequence length="471" mass="50788">MSELNSNPALEETSVARTRACLGEIWSALGGAPDGLSEVGFKGHGVLPSAFHVTDFASASIAAAAHAVAELIGQAHGARPAVEVDRRYASLWFQTSLRPQGWQMPPQWDVIAGDYRTADGWIRLHTNAPHHRDAALAVLGTPLDKDAVAREVARWKSDELESAVVSQHGCAAALHTQAQWAEHPQGRAVQAEPLLIHDAVGADAPRARWQIPAARPLHEVRVLDLTRILAGPVATRFLAGYGANVLRIDPFGWEEPNNVPEVVLGKRCARLDFKSRDGLAMLRRLIGEADVLVHGYRPGALERLGLDADERRRLNPGLVDVSLDAYGWSGAWRDRRGFDSLVQISTGIAATGMREAGAERPVPLPSQALDHGTGYLLAAAAVRGLTQRLRTGAGSRTRGSLARTALLLTSQGIQDRAQPLIAPETEADLDDWVEHTSWGAARRVRAPAQVLGAAMRWDHPSCDLGSSPVAW</sequence>
<dbReference type="SUPFAM" id="SSF89796">
    <property type="entry name" value="CoA-transferase family III (CaiB/BaiF)"/>
    <property type="match status" value="2"/>
</dbReference>
<dbReference type="EMBL" id="CP065600">
    <property type="protein sequence ID" value="QPQ89325.1"/>
    <property type="molecule type" value="Genomic_DNA"/>
</dbReference>
<accession>A0AAP9XZ02</accession>
<dbReference type="PANTHER" id="PTHR48228">
    <property type="entry name" value="SUCCINYL-COA--D-CITRAMALATE COA-TRANSFERASE"/>
    <property type="match status" value="1"/>
</dbReference>
<gene>
    <name evidence="1" type="ORF">I6H06_06615</name>
</gene>
<dbReference type="Gene3D" id="3.30.1540.10">
    <property type="entry name" value="formyl-coa transferase, domain 3"/>
    <property type="match status" value="1"/>
</dbReference>
<dbReference type="Pfam" id="PF02515">
    <property type="entry name" value="CoA_transf_3"/>
    <property type="match status" value="1"/>
</dbReference>
<evidence type="ECO:0000313" key="2">
    <source>
        <dbReference type="Proteomes" id="UP000594892"/>
    </source>
</evidence>
<name>A0AAP9XZ02_BURGL</name>
<dbReference type="AlphaFoldDB" id="A0AAP9XZ02"/>
<keyword evidence="1" id="KW-0808">Transferase</keyword>
<dbReference type="InterPro" id="IPR023606">
    <property type="entry name" value="CoA-Trfase_III_dom_1_sf"/>
</dbReference>
<reference evidence="1 2" key="1">
    <citation type="submission" date="2020-12" db="EMBL/GenBank/DDBJ databases">
        <title>FDA dAtabase for Regulatory Grade micrObial Sequences (FDA-ARGOS): Supporting development and validation of Infectious Disease Dx tests.</title>
        <authorList>
            <person name="Minogue T."/>
            <person name="Wolcott M."/>
            <person name="Wasieloski L."/>
            <person name="Aguilar W."/>
            <person name="Moore D."/>
            <person name="Jaissle J."/>
            <person name="Tallon L."/>
            <person name="Sadzewicz L."/>
            <person name="Zhao X."/>
            <person name="Boylan J."/>
            <person name="Ott S."/>
            <person name="Bowen H."/>
            <person name="Vavikolanu K."/>
            <person name="Mehta A."/>
            <person name="Aluvathingal J."/>
            <person name="Nadendla S."/>
            <person name="Yan Y."/>
            <person name="Sichtig H."/>
        </authorList>
    </citation>
    <scope>NUCLEOTIDE SEQUENCE [LARGE SCALE GENOMIC DNA]</scope>
    <source>
        <strain evidence="1 2">FDAARGOS_949</strain>
    </source>
</reference>
<dbReference type="GO" id="GO:0016740">
    <property type="term" value="F:transferase activity"/>
    <property type="evidence" value="ECO:0007669"/>
    <property type="project" value="UniProtKB-KW"/>
</dbReference>
<dbReference type="RefSeq" id="WP_015877947.1">
    <property type="nucleotide sequence ID" value="NZ_CP033642.1"/>
</dbReference>
<dbReference type="Proteomes" id="UP000594892">
    <property type="component" value="Chromosome 1"/>
</dbReference>
<dbReference type="GeneID" id="45694032"/>
<proteinExistence type="predicted"/>
<dbReference type="PANTHER" id="PTHR48228:SF4">
    <property type="entry name" value="BLR3030 PROTEIN"/>
    <property type="match status" value="1"/>
</dbReference>
<evidence type="ECO:0000313" key="1">
    <source>
        <dbReference type="EMBL" id="QPQ89325.1"/>
    </source>
</evidence>
<dbReference type="InterPro" id="IPR044855">
    <property type="entry name" value="CoA-Trfase_III_dom3_sf"/>
</dbReference>
<protein>
    <submittedName>
        <fullName evidence="1">CoA transferase</fullName>
    </submittedName>
</protein>
<dbReference type="InterPro" id="IPR050509">
    <property type="entry name" value="CoA-transferase_III"/>
</dbReference>
<organism evidence="1 2">
    <name type="scientific">Burkholderia glumae</name>
    <name type="common">Pseudomonas glumae</name>
    <dbReference type="NCBI Taxonomy" id="337"/>
    <lineage>
        <taxon>Bacteria</taxon>
        <taxon>Pseudomonadati</taxon>
        <taxon>Pseudomonadota</taxon>
        <taxon>Betaproteobacteria</taxon>
        <taxon>Burkholderiales</taxon>
        <taxon>Burkholderiaceae</taxon>
        <taxon>Burkholderia</taxon>
    </lineage>
</organism>
<dbReference type="InterPro" id="IPR003673">
    <property type="entry name" value="CoA-Trfase_fam_III"/>
</dbReference>